<dbReference type="EMBL" id="JAQMHB010000001">
    <property type="protein sequence ID" value="MDS9993422.1"/>
    <property type="molecule type" value="Genomic_DNA"/>
</dbReference>
<dbReference type="Proteomes" id="UP001260534">
    <property type="component" value="Unassembled WGS sequence"/>
</dbReference>
<comment type="caution">
    <text evidence="1">The sequence shown here is derived from an EMBL/GenBank/DDBJ whole genome shotgun (WGS) entry which is preliminary data.</text>
</comment>
<accession>A0ABU2I5L6</accession>
<sequence>MRGAMRLKVVSTYRRWSFIRSDDNTRTACADNGATLAALEAALKQYSHLLAIQHQCHASREAILVEDEEIHAPLFCSNKITGSLEAAIC</sequence>
<name>A0ABU2I5L6_9XANT</name>
<reference evidence="1 2" key="1">
    <citation type="submission" date="2023-01" db="EMBL/GenBank/DDBJ databases">
        <title>Xanthomonas hawaiianensis sp. nov. isolated from Araceae family in Hawaii.</title>
        <authorList>
            <person name="Chunag S.-C."/>
            <person name="Dobhal S."/>
            <person name="Alvarez A."/>
            <person name="Arif M."/>
        </authorList>
    </citation>
    <scope>NUCLEOTIDE SEQUENCE [LARGE SCALE GENOMIC DNA]</scope>
    <source>
        <strain evidence="1 2">A2111</strain>
    </source>
</reference>
<protein>
    <submittedName>
        <fullName evidence="1">Uncharacterized protein</fullName>
    </submittedName>
</protein>
<dbReference type="RefSeq" id="WP_209030450.1">
    <property type="nucleotide sequence ID" value="NZ_CP115873.1"/>
</dbReference>
<evidence type="ECO:0000313" key="1">
    <source>
        <dbReference type="EMBL" id="MDS9993422.1"/>
    </source>
</evidence>
<gene>
    <name evidence="1" type="ORF">PNQ69_11610</name>
</gene>
<evidence type="ECO:0000313" key="2">
    <source>
        <dbReference type="Proteomes" id="UP001260534"/>
    </source>
</evidence>
<keyword evidence="2" id="KW-1185">Reference proteome</keyword>
<organism evidence="1 2">
    <name type="scientific">Xanthomonas hawaiiensis</name>
    <dbReference type="NCBI Taxonomy" id="3003247"/>
    <lineage>
        <taxon>Bacteria</taxon>
        <taxon>Pseudomonadati</taxon>
        <taxon>Pseudomonadota</taxon>
        <taxon>Gammaproteobacteria</taxon>
        <taxon>Lysobacterales</taxon>
        <taxon>Lysobacteraceae</taxon>
        <taxon>Xanthomonas</taxon>
    </lineage>
</organism>
<proteinExistence type="predicted"/>